<protein>
    <submittedName>
        <fullName evidence="2">Putative iron-sulpher cluster proteins NifU</fullName>
    </submittedName>
</protein>
<feature type="domain" description="NIF system FeS cluster assembly NifU N-terminal" evidence="1">
    <location>
        <begin position="3"/>
        <end position="109"/>
    </location>
</feature>
<dbReference type="RefSeq" id="WP_058470308.1">
    <property type="nucleotide sequence ID" value="NZ_CAAAIC010000002.1"/>
</dbReference>
<dbReference type="EMBL" id="LNYJ01000011">
    <property type="protein sequence ID" value="KTD16453.1"/>
    <property type="molecule type" value="Genomic_DNA"/>
</dbReference>
<reference evidence="2 3" key="1">
    <citation type="submission" date="2015-11" db="EMBL/GenBank/DDBJ databases">
        <title>Genomic analysis of 38 Legionella species identifies large and diverse effector repertoires.</title>
        <authorList>
            <person name="Burstein D."/>
            <person name="Amaro F."/>
            <person name="Zusman T."/>
            <person name="Lifshitz Z."/>
            <person name="Cohen O."/>
            <person name="Gilbert J.A."/>
            <person name="Pupko T."/>
            <person name="Shuman H.A."/>
            <person name="Segal G."/>
        </authorList>
    </citation>
    <scope>NUCLEOTIDE SEQUENCE [LARGE SCALE GENOMIC DNA]</scope>
    <source>
        <strain evidence="2 3">BL-540</strain>
    </source>
</reference>
<dbReference type="GO" id="GO:0005506">
    <property type="term" value="F:iron ion binding"/>
    <property type="evidence" value="ECO:0007669"/>
    <property type="project" value="InterPro"/>
</dbReference>
<dbReference type="OrthoDB" id="46697at2"/>
<evidence type="ECO:0000313" key="2">
    <source>
        <dbReference type="EMBL" id="KTD16453.1"/>
    </source>
</evidence>
<dbReference type="PATRIC" id="fig|456.5.peg.805"/>
<dbReference type="SUPFAM" id="SSF82649">
    <property type="entry name" value="SufE/NifU"/>
    <property type="match status" value="1"/>
</dbReference>
<dbReference type="Pfam" id="PF01592">
    <property type="entry name" value="NifU_N"/>
    <property type="match status" value="1"/>
</dbReference>
<dbReference type="STRING" id="456.Ljor_0759"/>
<name>A0A0W0V8J1_9GAMM</name>
<gene>
    <name evidence="2" type="ORF">Ljor_0759</name>
</gene>
<comment type="caution">
    <text evidence="2">The sequence shown here is derived from an EMBL/GenBank/DDBJ whole genome shotgun (WGS) entry which is preliminary data.</text>
</comment>
<evidence type="ECO:0000259" key="1">
    <source>
        <dbReference type="Pfam" id="PF01592"/>
    </source>
</evidence>
<evidence type="ECO:0000313" key="3">
    <source>
        <dbReference type="Proteomes" id="UP000055035"/>
    </source>
</evidence>
<proteinExistence type="predicted"/>
<sequence>MMYNKLVEANFFSPKHVGVLDLSKPLSAHSRTGENGRGDVLDLYLLCDSRGVVLKACFKAYGSPYLVAAAELICQRLEGDNIEGHPQLDYLWLVEELEIPRTRYPVALQTEDGYREVVLRMKQLLKGENNV</sequence>
<organism evidence="2 3">
    <name type="scientific">Legionella jordanis</name>
    <dbReference type="NCBI Taxonomy" id="456"/>
    <lineage>
        <taxon>Bacteria</taxon>
        <taxon>Pseudomonadati</taxon>
        <taxon>Pseudomonadota</taxon>
        <taxon>Gammaproteobacteria</taxon>
        <taxon>Legionellales</taxon>
        <taxon>Legionellaceae</taxon>
        <taxon>Legionella</taxon>
    </lineage>
</organism>
<dbReference type="GO" id="GO:0016226">
    <property type="term" value="P:iron-sulfur cluster assembly"/>
    <property type="evidence" value="ECO:0007669"/>
    <property type="project" value="InterPro"/>
</dbReference>
<dbReference type="Proteomes" id="UP000055035">
    <property type="component" value="Unassembled WGS sequence"/>
</dbReference>
<dbReference type="GO" id="GO:0051536">
    <property type="term" value="F:iron-sulfur cluster binding"/>
    <property type="evidence" value="ECO:0007669"/>
    <property type="project" value="InterPro"/>
</dbReference>
<dbReference type="AlphaFoldDB" id="A0A0W0V8J1"/>
<dbReference type="Gene3D" id="3.90.1010.10">
    <property type="match status" value="1"/>
</dbReference>
<keyword evidence="3" id="KW-1185">Reference proteome</keyword>
<dbReference type="InterPro" id="IPR002871">
    <property type="entry name" value="NIF_FeS_clus_asmbl_NifU_N"/>
</dbReference>
<accession>A0A0W0V8J1</accession>